<feature type="domain" description="LysM" evidence="2">
    <location>
        <begin position="39"/>
        <end position="87"/>
    </location>
</feature>
<dbReference type="RefSeq" id="WP_109321266.1">
    <property type="nucleotide sequence ID" value="NZ_QFWT01000015.1"/>
</dbReference>
<feature type="chain" id="PRO_5015420929" evidence="1">
    <location>
        <begin position="24"/>
        <end position="365"/>
    </location>
</feature>
<comment type="caution">
    <text evidence="3">The sequence shown here is derived from an EMBL/GenBank/DDBJ whole genome shotgun (WGS) entry which is preliminary data.</text>
</comment>
<dbReference type="PANTHER" id="PTHR34700">
    <property type="entry name" value="POTASSIUM BINDING PROTEIN KBP"/>
    <property type="match status" value="1"/>
</dbReference>
<dbReference type="PROSITE" id="PS51782">
    <property type="entry name" value="LYSM"/>
    <property type="match status" value="1"/>
</dbReference>
<dbReference type="SMART" id="SM00257">
    <property type="entry name" value="LysM"/>
    <property type="match status" value="1"/>
</dbReference>
<dbReference type="Pfam" id="PF01476">
    <property type="entry name" value="LysM"/>
    <property type="match status" value="1"/>
</dbReference>
<gene>
    <name evidence="3" type="ORF">DI392_18975</name>
</gene>
<dbReference type="OrthoDB" id="9765158at2"/>
<name>A0A2U3B4W2_9VIBR</name>
<dbReference type="AlphaFoldDB" id="A0A2U3B4W2"/>
<evidence type="ECO:0000313" key="4">
    <source>
        <dbReference type="Proteomes" id="UP000245362"/>
    </source>
</evidence>
<dbReference type="Proteomes" id="UP000245362">
    <property type="component" value="Unassembled WGS sequence"/>
</dbReference>
<dbReference type="InterPro" id="IPR036779">
    <property type="entry name" value="LysM_dom_sf"/>
</dbReference>
<dbReference type="Gene3D" id="3.10.350.10">
    <property type="entry name" value="LysM domain"/>
    <property type="match status" value="1"/>
</dbReference>
<keyword evidence="1" id="KW-0732">Signal</keyword>
<proteinExistence type="predicted"/>
<evidence type="ECO:0000313" key="3">
    <source>
        <dbReference type="EMBL" id="PWI31826.1"/>
    </source>
</evidence>
<evidence type="ECO:0000259" key="2">
    <source>
        <dbReference type="PROSITE" id="PS51782"/>
    </source>
</evidence>
<accession>A0A2U3B4W2</accession>
<dbReference type="SUPFAM" id="SSF54106">
    <property type="entry name" value="LysM domain"/>
    <property type="match status" value="1"/>
</dbReference>
<dbReference type="InterPro" id="IPR018392">
    <property type="entry name" value="LysM"/>
</dbReference>
<sequence length="365" mass="40843">MFKSFYSFFAVFLSLFFSFTLSAANSVDIPLVLKKGAPTTYLVKKGDTLWDISALYLDSPWLWPRLWQVNPDIDNPHLIYPGDKLSLMWHNGQPVLSLKPMRKLSPQLRIQRKNEALPTLPDGLVLPYIKSDRLVTDSVLDTAQHVLGTSEGRKYLSANERVYISGEHTHREWGIYRWVGELERDEPDVSMTSLRLVATATLVQTNKEFSGLSVVSQQQEILPNDIVLPEVGLDKLSLSRMFYPGPAKPEMTAHILGSIDGARYTAVNQVVVIDRGTHDNLRQGTMFHLIEAGSEVYGDAGEFTYDSLGEWGSIQLPDTLVGSIMVIRPYEYFSLAIITNSQSPVSKRSLAVSPLIVNSVGREAK</sequence>
<organism evidence="3 4">
    <name type="scientific">Vibrio albus</name>
    <dbReference type="NCBI Taxonomy" id="2200953"/>
    <lineage>
        <taxon>Bacteria</taxon>
        <taxon>Pseudomonadati</taxon>
        <taxon>Pseudomonadota</taxon>
        <taxon>Gammaproteobacteria</taxon>
        <taxon>Vibrionales</taxon>
        <taxon>Vibrionaceae</taxon>
        <taxon>Vibrio</taxon>
    </lineage>
</organism>
<protein>
    <submittedName>
        <fullName evidence="3">Peptidoglycan-binding protein</fullName>
    </submittedName>
</protein>
<keyword evidence="4" id="KW-1185">Reference proteome</keyword>
<feature type="signal peptide" evidence="1">
    <location>
        <begin position="1"/>
        <end position="23"/>
    </location>
</feature>
<dbReference type="CDD" id="cd00118">
    <property type="entry name" value="LysM"/>
    <property type="match status" value="1"/>
</dbReference>
<evidence type="ECO:0000256" key="1">
    <source>
        <dbReference type="SAM" id="SignalP"/>
    </source>
</evidence>
<dbReference type="PANTHER" id="PTHR34700:SF4">
    <property type="entry name" value="PHAGE-LIKE ELEMENT PBSX PROTEIN XKDP"/>
    <property type="match status" value="1"/>
</dbReference>
<dbReference type="InterPro" id="IPR052196">
    <property type="entry name" value="Bact_Kbp"/>
</dbReference>
<dbReference type="EMBL" id="QFWT01000015">
    <property type="protein sequence ID" value="PWI31826.1"/>
    <property type="molecule type" value="Genomic_DNA"/>
</dbReference>
<reference evidence="3 4" key="1">
    <citation type="submission" date="2018-05" db="EMBL/GenBank/DDBJ databases">
        <title>Vibrio limimaris sp. nov., isolated from marine sediment.</title>
        <authorList>
            <person name="Li C.-M."/>
        </authorList>
    </citation>
    <scope>NUCLEOTIDE SEQUENCE [LARGE SCALE GENOMIC DNA]</scope>
    <source>
        <strain evidence="3 4">E4404</strain>
    </source>
</reference>